<evidence type="ECO:0000313" key="2">
    <source>
        <dbReference type="EMBL" id="KIL64429.1"/>
    </source>
</evidence>
<dbReference type="AlphaFoldDB" id="A0A0C2TC79"/>
<proteinExistence type="predicted"/>
<accession>A0A0C2TC79</accession>
<dbReference type="Proteomes" id="UP000054549">
    <property type="component" value="Unassembled WGS sequence"/>
</dbReference>
<protein>
    <submittedName>
        <fullName evidence="2">Uncharacterized protein</fullName>
    </submittedName>
</protein>
<keyword evidence="3" id="KW-1185">Reference proteome</keyword>
<keyword evidence="1" id="KW-1133">Transmembrane helix</keyword>
<evidence type="ECO:0000313" key="3">
    <source>
        <dbReference type="Proteomes" id="UP000054549"/>
    </source>
</evidence>
<organism evidence="2 3">
    <name type="scientific">Amanita muscaria (strain Koide BX008)</name>
    <dbReference type="NCBI Taxonomy" id="946122"/>
    <lineage>
        <taxon>Eukaryota</taxon>
        <taxon>Fungi</taxon>
        <taxon>Dikarya</taxon>
        <taxon>Basidiomycota</taxon>
        <taxon>Agaricomycotina</taxon>
        <taxon>Agaricomycetes</taxon>
        <taxon>Agaricomycetidae</taxon>
        <taxon>Agaricales</taxon>
        <taxon>Pluteineae</taxon>
        <taxon>Amanitaceae</taxon>
        <taxon>Amanita</taxon>
    </lineage>
</organism>
<gene>
    <name evidence="2" type="ORF">M378DRAFT_163181</name>
</gene>
<feature type="non-terminal residue" evidence="2">
    <location>
        <position position="1"/>
    </location>
</feature>
<keyword evidence="1" id="KW-0472">Membrane</keyword>
<feature type="transmembrane region" description="Helical" evidence="1">
    <location>
        <begin position="20"/>
        <end position="39"/>
    </location>
</feature>
<sequence length="74" mass="8293">FNYFCLGWEWWELVSHGHLILGTNVFGLITAGAACYSYYSTSALSSQSGREQEAFHSGPSPRTGGPFRLWLNFD</sequence>
<dbReference type="InParanoid" id="A0A0C2TC79"/>
<keyword evidence="1" id="KW-0812">Transmembrane</keyword>
<dbReference type="EMBL" id="KN818249">
    <property type="protein sequence ID" value="KIL64429.1"/>
    <property type="molecule type" value="Genomic_DNA"/>
</dbReference>
<reference evidence="2 3" key="1">
    <citation type="submission" date="2014-04" db="EMBL/GenBank/DDBJ databases">
        <title>Evolutionary Origins and Diversification of the Mycorrhizal Mutualists.</title>
        <authorList>
            <consortium name="DOE Joint Genome Institute"/>
            <consortium name="Mycorrhizal Genomics Consortium"/>
            <person name="Kohler A."/>
            <person name="Kuo A."/>
            <person name="Nagy L.G."/>
            <person name="Floudas D."/>
            <person name="Copeland A."/>
            <person name="Barry K.W."/>
            <person name="Cichocki N."/>
            <person name="Veneault-Fourrey C."/>
            <person name="LaButti K."/>
            <person name="Lindquist E.A."/>
            <person name="Lipzen A."/>
            <person name="Lundell T."/>
            <person name="Morin E."/>
            <person name="Murat C."/>
            <person name="Riley R."/>
            <person name="Ohm R."/>
            <person name="Sun H."/>
            <person name="Tunlid A."/>
            <person name="Henrissat B."/>
            <person name="Grigoriev I.V."/>
            <person name="Hibbett D.S."/>
            <person name="Martin F."/>
        </authorList>
    </citation>
    <scope>NUCLEOTIDE SEQUENCE [LARGE SCALE GENOMIC DNA]</scope>
    <source>
        <strain evidence="2 3">Koide BX008</strain>
    </source>
</reference>
<evidence type="ECO:0000256" key="1">
    <source>
        <dbReference type="SAM" id="Phobius"/>
    </source>
</evidence>
<dbReference type="HOGENOM" id="CLU_2694366_0_0_1"/>
<name>A0A0C2TC79_AMAMK</name>